<dbReference type="PANTHER" id="PTHR37900">
    <property type="match status" value="1"/>
</dbReference>
<accession>A0A9D5H7U0</accession>
<dbReference type="OrthoDB" id="595024at2759"/>
<comment type="caution">
    <text evidence="1">The sequence shown here is derived from an EMBL/GenBank/DDBJ whole genome shotgun (WGS) entry which is preliminary data.</text>
</comment>
<reference evidence="1" key="1">
    <citation type="submission" date="2021-03" db="EMBL/GenBank/DDBJ databases">
        <authorList>
            <person name="Li Z."/>
            <person name="Yang C."/>
        </authorList>
    </citation>
    <scope>NUCLEOTIDE SEQUENCE</scope>
    <source>
        <strain evidence="1">Dzin_1.0</strain>
        <tissue evidence="1">Leaf</tissue>
    </source>
</reference>
<proteinExistence type="predicted"/>
<dbReference type="Proteomes" id="UP001085076">
    <property type="component" value="Miscellaneous, Linkage group lg08"/>
</dbReference>
<dbReference type="EMBL" id="JAGGNH010000008">
    <property type="protein sequence ID" value="KAJ0966453.1"/>
    <property type="molecule type" value="Genomic_DNA"/>
</dbReference>
<protein>
    <submittedName>
        <fullName evidence="1">Uncharacterized protein</fullName>
    </submittedName>
</protein>
<reference evidence="1" key="2">
    <citation type="journal article" date="2022" name="Hortic Res">
        <title>The genome of Dioscorea zingiberensis sheds light on the biosynthesis, origin and evolution of the medicinally important diosgenin saponins.</title>
        <authorList>
            <person name="Li Y."/>
            <person name="Tan C."/>
            <person name="Li Z."/>
            <person name="Guo J."/>
            <person name="Li S."/>
            <person name="Chen X."/>
            <person name="Wang C."/>
            <person name="Dai X."/>
            <person name="Yang H."/>
            <person name="Song W."/>
            <person name="Hou L."/>
            <person name="Xu J."/>
            <person name="Tong Z."/>
            <person name="Xu A."/>
            <person name="Yuan X."/>
            <person name="Wang W."/>
            <person name="Yang Q."/>
            <person name="Chen L."/>
            <person name="Sun Z."/>
            <person name="Wang K."/>
            <person name="Pan B."/>
            <person name="Chen J."/>
            <person name="Bao Y."/>
            <person name="Liu F."/>
            <person name="Qi X."/>
            <person name="Gang D.R."/>
            <person name="Wen J."/>
            <person name="Li J."/>
        </authorList>
    </citation>
    <scope>NUCLEOTIDE SEQUENCE</scope>
    <source>
        <strain evidence="1">Dzin_1.0</strain>
    </source>
</reference>
<organism evidence="1 2">
    <name type="scientific">Dioscorea zingiberensis</name>
    <dbReference type="NCBI Taxonomy" id="325984"/>
    <lineage>
        <taxon>Eukaryota</taxon>
        <taxon>Viridiplantae</taxon>
        <taxon>Streptophyta</taxon>
        <taxon>Embryophyta</taxon>
        <taxon>Tracheophyta</taxon>
        <taxon>Spermatophyta</taxon>
        <taxon>Magnoliopsida</taxon>
        <taxon>Liliopsida</taxon>
        <taxon>Dioscoreales</taxon>
        <taxon>Dioscoreaceae</taxon>
        <taxon>Dioscorea</taxon>
    </lineage>
</organism>
<evidence type="ECO:0000313" key="2">
    <source>
        <dbReference type="Proteomes" id="UP001085076"/>
    </source>
</evidence>
<keyword evidence="2" id="KW-1185">Reference proteome</keyword>
<name>A0A9D5H7U0_9LILI</name>
<gene>
    <name evidence="1" type="ORF">J5N97_027591</name>
</gene>
<evidence type="ECO:0000313" key="1">
    <source>
        <dbReference type="EMBL" id="KAJ0966453.1"/>
    </source>
</evidence>
<sequence length="69" mass="8093">MTLVRLFGRPLMSMVVSLVKSPASFATTILFCSDVLPRGHHLERLVRDDVLYRENIFFDLLILLLRIFW</sequence>
<dbReference type="PANTHER" id="PTHR37900:SF5">
    <property type="entry name" value="OS02G0159250 PROTEIN"/>
    <property type="match status" value="1"/>
</dbReference>
<dbReference type="AlphaFoldDB" id="A0A9D5H7U0"/>